<protein>
    <submittedName>
        <fullName evidence="1">MBL fold metallo-hydrolase</fullName>
    </submittedName>
</protein>
<dbReference type="EMBL" id="QBMC01000001">
    <property type="protein sequence ID" value="PZO23496.1"/>
    <property type="molecule type" value="Genomic_DNA"/>
</dbReference>
<sequence length="239" mass="26509">MPVSTKTPQAVFDTVFAFPPNRETLGGTAYLILETAGTSGTMKSASESRSDPDRANILVDCPAFNDTNQDFIAEKGGISTLFITHRGGMADAPKFQKAFNAQVIIQEQEAYLLPTVEIETFERDRILSPTSRVFWNSGHSPGSACLYHQPYGGILFTGRHLLPNRNGDPRPLRQSKTFHWPRQLRNANQLLIDFTPENLSYICPGASTGFLRGEKKIESAYERLKTADWEKLATAAAKL</sequence>
<comment type="caution">
    <text evidence="1">The sequence shown here is derived from an EMBL/GenBank/DDBJ whole genome shotgun (WGS) entry which is preliminary data.</text>
</comment>
<dbReference type="PANTHER" id="PTHR42773">
    <property type="entry name" value="METALLO-BETA-LACTAMASE-RELATED"/>
    <property type="match status" value="1"/>
</dbReference>
<reference evidence="1 2" key="2">
    <citation type="submission" date="2018-06" db="EMBL/GenBank/DDBJ databases">
        <title>Metagenomic assembly of (sub)arctic Cyanobacteria and their associated microbiome from non-axenic cultures.</title>
        <authorList>
            <person name="Baurain D."/>
        </authorList>
    </citation>
    <scope>NUCLEOTIDE SEQUENCE [LARGE SCALE GENOMIC DNA]</scope>
    <source>
        <strain evidence="1">ULC129bin1</strain>
    </source>
</reference>
<dbReference type="Gene3D" id="3.60.15.10">
    <property type="entry name" value="Ribonuclease Z/Hydroxyacylglutathione hydrolase-like"/>
    <property type="match status" value="1"/>
</dbReference>
<dbReference type="Proteomes" id="UP000249354">
    <property type="component" value="Unassembled WGS sequence"/>
</dbReference>
<organism evidence="1 2">
    <name type="scientific">Leptolyngbya foveolarum</name>
    <dbReference type="NCBI Taxonomy" id="47253"/>
    <lineage>
        <taxon>Bacteria</taxon>
        <taxon>Bacillati</taxon>
        <taxon>Cyanobacteriota</taxon>
        <taxon>Cyanophyceae</taxon>
        <taxon>Leptolyngbyales</taxon>
        <taxon>Leptolyngbyaceae</taxon>
        <taxon>Leptolyngbya group</taxon>
        <taxon>Leptolyngbya</taxon>
    </lineage>
</organism>
<accession>A0A2W4UQL7</accession>
<reference evidence="2" key="1">
    <citation type="submission" date="2018-04" db="EMBL/GenBank/DDBJ databases">
        <authorList>
            <person name="Cornet L."/>
        </authorList>
    </citation>
    <scope>NUCLEOTIDE SEQUENCE [LARGE SCALE GENOMIC DNA]</scope>
</reference>
<evidence type="ECO:0000313" key="1">
    <source>
        <dbReference type="EMBL" id="PZO23496.1"/>
    </source>
</evidence>
<evidence type="ECO:0000313" key="2">
    <source>
        <dbReference type="Proteomes" id="UP000249354"/>
    </source>
</evidence>
<gene>
    <name evidence="1" type="ORF">DCF25_00225</name>
</gene>
<dbReference type="SUPFAM" id="SSF56281">
    <property type="entry name" value="Metallo-hydrolase/oxidoreductase"/>
    <property type="match status" value="1"/>
</dbReference>
<proteinExistence type="predicted"/>
<dbReference type="GO" id="GO:0016787">
    <property type="term" value="F:hydrolase activity"/>
    <property type="evidence" value="ECO:0007669"/>
    <property type="project" value="UniProtKB-KW"/>
</dbReference>
<keyword evidence="1" id="KW-0378">Hydrolase</keyword>
<dbReference type="InterPro" id="IPR036866">
    <property type="entry name" value="RibonucZ/Hydroxyglut_hydro"/>
</dbReference>
<dbReference type="AlphaFoldDB" id="A0A2W4UQL7"/>
<dbReference type="PANTHER" id="PTHR42773:SF3">
    <property type="entry name" value="SLR0630 PROTEIN"/>
    <property type="match status" value="1"/>
</dbReference>
<name>A0A2W4UQL7_9CYAN</name>